<evidence type="ECO:0000256" key="5">
    <source>
        <dbReference type="SAM" id="MobiDB-lite"/>
    </source>
</evidence>
<dbReference type="PROSITE" id="PS00183">
    <property type="entry name" value="UBC_1"/>
    <property type="match status" value="1"/>
</dbReference>
<dbReference type="SUPFAM" id="SSF54495">
    <property type="entry name" value="UBC-like"/>
    <property type="match status" value="1"/>
</dbReference>
<dbReference type="PANTHER" id="PTHR24067">
    <property type="entry name" value="UBIQUITIN-CONJUGATING ENZYME E2"/>
    <property type="match status" value="1"/>
</dbReference>
<keyword evidence="4" id="KW-0547">Nucleotide-binding</keyword>
<dbReference type="STRING" id="67003.A0A1X0NT81"/>
<keyword evidence="2 4" id="KW-0833">Ubl conjugation pathway</keyword>
<dbReference type="RefSeq" id="XP_028881980.1">
    <property type="nucleotide sequence ID" value="XM_029026656.1"/>
</dbReference>
<gene>
    <name evidence="7" type="ORF">TM35_000191580</name>
</gene>
<feature type="region of interest" description="Disordered" evidence="5">
    <location>
        <begin position="1"/>
        <end position="55"/>
    </location>
</feature>
<feature type="compositionally biased region" description="Basic and acidic residues" evidence="5">
    <location>
        <begin position="20"/>
        <end position="41"/>
    </location>
</feature>
<name>A0A1X0NT81_9TRYP</name>
<dbReference type="VEuPathDB" id="TriTrypDB:TM35_000191580"/>
<dbReference type="Gene3D" id="3.10.110.10">
    <property type="entry name" value="Ubiquitin Conjugating Enzyme"/>
    <property type="match status" value="1"/>
</dbReference>
<evidence type="ECO:0000256" key="4">
    <source>
        <dbReference type="RuleBase" id="RU362109"/>
    </source>
</evidence>
<dbReference type="InterPro" id="IPR016135">
    <property type="entry name" value="UBQ-conjugating_enzyme/RWD"/>
</dbReference>
<dbReference type="CDD" id="cd23790">
    <property type="entry name" value="UBCc_UBE2A_2B"/>
    <property type="match status" value="1"/>
</dbReference>
<evidence type="ECO:0000259" key="6">
    <source>
        <dbReference type="PROSITE" id="PS50127"/>
    </source>
</evidence>
<dbReference type="PROSITE" id="PS50127">
    <property type="entry name" value="UBC_2"/>
    <property type="match status" value="1"/>
</dbReference>
<feature type="domain" description="UBC core" evidence="6">
    <location>
        <begin position="54"/>
        <end position="201"/>
    </location>
</feature>
<proteinExistence type="inferred from homology"/>
<accession>A0A1X0NT81</accession>
<dbReference type="OrthoDB" id="9984419at2759"/>
<sequence>MDPNAGVSVEEMMDLPRPANHVEEREDPLRQPEISQEHVEQARAAGTNPANTADAKRRLMRDLKQLQRSGNTCFSASPINGDLFHWRAVVIGPDHTSWEGGIFKLRLDFTNEYPCSPPVVRFVTKNVFHPNVYVDGSICLDTLKTHWSPTLDVESLLMMIISLLSDPNPLSAANGEAAQLYTNSREKYHERVRRLVEESLEQDFSEEDE</sequence>
<evidence type="ECO:0000256" key="3">
    <source>
        <dbReference type="PROSITE-ProRule" id="PRU10133"/>
    </source>
</evidence>
<keyword evidence="8" id="KW-1185">Reference proteome</keyword>
<reference evidence="7 8" key="1">
    <citation type="submission" date="2017-03" db="EMBL/GenBank/DDBJ databases">
        <title>An alternative strategy for trypanosome survival in the mammalian bloodstream revealed through genome and transcriptome analysis of the ubiquitous bovine parasite Trypanosoma (Megatrypanum) theileri.</title>
        <authorList>
            <person name="Kelly S."/>
            <person name="Ivens A."/>
            <person name="Mott A."/>
            <person name="O'Neill E."/>
            <person name="Emms D."/>
            <person name="Macleod O."/>
            <person name="Voorheis P."/>
            <person name="Matthews J."/>
            <person name="Matthews K."/>
            <person name="Carrington M."/>
        </authorList>
    </citation>
    <scope>NUCLEOTIDE SEQUENCE [LARGE SCALE GENOMIC DNA]</scope>
    <source>
        <strain evidence="7">Edinburgh</strain>
    </source>
</reference>
<dbReference type="GeneID" id="39986436"/>
<dbReference type="EMBL" id="NBCO01000019">
    <property type="protein sequence ID" value="ORC87914.1"/>
    <property type="molecule type" value="Genomic_DNA"/>
</dbReference>
<keyword evidence="4" id="KW-0067">ATP-binding</keyword>
<evidence type="ECO:0000313" key="7">
    <source>
        <dbReference type="EMBL" id="ORC87914.1"/>
    </source>
</evidence>
<evidence type="ECO:0000256" key="2">
    <source>
        <dbReference type="ARBA" id="ARBA00022786"/>
    </source>
</evidence>
<dbReference type="FunFam" id="3.10.110.10:FF:000090">
    <property type="entry name" value="Ubiquitin-conjugating enzyme E2-17 kDa"/>
    <property type="match status" value="1"/>
</dbReference>
<comment type="similarity">
    <text evidence="4">Belongs to the ubiquitin-conjugating enzyme family.</text>
</comment>
<dbReference type="InterPro" id="IPR050113">
    <property type="entry name" value="Ub_conjugating_enzyme"/>
</dbReference>
<comment type="caution">
    <text evidence="7">The sequence shown here is derived from an EMBL/GenBank/DDBJ whole genome shotgun (WGS) entry which is preliminary data.</text>
</comment>
<evidence type="ECO:0000313" key="8">
    <source>
        <dbReference type="Proteomes" id="UP000192257"/>
    </source>
</evidence>
<dbReference type="Pfam" id="PF00179">
    <property type="entry name" value="UQ_con"/>
    <property type="match status" value="1"/>
</dbReference>
<dbReference type="Proteomes" id="UP000192257">
    <property type="component" value="Unassembled WGS sequence"/>
</dbReference>
<dbReference type="GO" id="GO:0005524">
    <property type="term" value="F:ATP binding"/>
    <property type="evidence" value="ECO:0007669"/>
    <property type="project" value="UniProtKB-UniRule"/>
</dbReference>
<dbReference type="InterPro" id="IPR000608">
    <property type="entry name" value="UBC"/>
</dbReference>
<dbReference type="SMART" id="SM00212">
    <property type="entry name" value="UBCc"/>
    <property type="match status" value="1"/>
</dbReference>
<keyword evidence="1" id="KW-0808">Transferase</keyword>
<evidence type="ECO:0000256" key="1">
    <source>
        <dbReference type="ARBA" id="ARBA00022679"/>
    </source>
</evidence>
<feature type="active site" description="Glycyl thioester intermediate" evidence="3">
    <location>
        <position position="139"/>
    </location>
</feature>
<organism evidence="7 8">
    <name type="scientific">Trypanosoma theileri</name>
    <dbReference type="NCBI Taxonomy" id="67003"/>
    <lineage>
        <taxon>Eukaryota</taxon>
        <taxon>Discoba</taxon>
        <taxon>Euglenozoa</taxon>
        <taxon>Kinetoplastea</taxon>
        <taxon>Metakinetoplastina</taxon>
        <taxon>Trypanosomatida</taxon>
        <taxon>Trypanosomatidae</taxon>
        <taxon>Trypanosoma</taxon>
    </lineage>
</organism>
<dbReference type="InterPro" id="IPR023313">
    <property type="entry name" value="UBQ-conjugating_AS"/>
</dbReference>
<protein>
    <submittedName>
        <fullName evidence="7">Ubiquitin-conjugating enzyme e2</fullName>
    </submittedName>
</protein>
<dbReference type="AlphaFoldDB" id="A0A1X0NT81"/>
<dbReference type="GO" id="GO:0016740">
    <property type="term" value="F:transferase activity"/>
    <property type="evidence" value="ECO:0007669"/>
    <property type="project" value="UniProtKB-KW"/>
</dbReference>